<evidence type="ECO:0000313" key="3">
    <source>
        <dbReference type="Proteomes" id="UP000042527"/>
    </source>
</evidence>
<feature type="compositionally biased region" description="Polar residues" evidence="1">
    <location>
        <begin position="158"/>
        <end position="168"/>
    </location>
</feature>
<dbReference type="RefSeq" id="WP_024751795.1">
    <property type="nucleotide sequence ID" value="NZ_CDNC01000023.1"/>
</dbReference>
<name>A0A0B7GU80_TREPH</name>
<dbReference type="AlphaFoldDB" id="A0A0B7GU80"/>
<proteinExistence type="predicted"/>
<dbReference type="Proteomes" id="UP000042527">
    <property type="component" value="Unassembled WGS sequence"/>
</dbReference>
<dbReference type="EMBL" id="CDNC01000023">
    <property type="protein sequence ID" value="CEM62239.1"/>
    <property type="molecule type" value="Genomic_DNA"/>
</dbReference>
<evidence type="ECO:0000256" key="1">
    <source>
        <dbReference type="SAM" id="MobiDB-lite"/>
    </source>
</evidence>
<reference evidence="3" key="1">
    <citation type="submission" date="2015-01" db="EMBL/GenBank/DDBJ databases">
        <authorList>
            <person name="Manzoor Shahid"/>
            <person name="Zubair Saima"/>
        </authorList>
    </citation>
    <scope>NUCLEOTIDE SEQUENCE [LARGE SCALE GENOMIC DNA]</scope>
    <source>
        <strain evidence="3">V1</strain>
    </source>
</reference>
<sequence>MGLKSKIDEQLLEVQKNLPSTLNPDDALTNKNWNCVVASIKAIYEALQAAASTPPSIPPIGFLYTRFPGMPLPWEQFTDTAPVEWKNLHEKYPGTFLRLAGGNASAFSGSGSVSYDSGVRGSGGGQEDAMQKHTHSYTYEGSNGVGSTKGIDAQYQWQQENKSSSTGYASGRETEETRPKNITVEMYLFVGQ</sequence>
<feature type="region of interest" description="Disordered" evidence="1">
    <location>
        <begin position="158"/>
        <end position="179"/>
    </location>
</feature>
<organism evidence="2 3">
    <name type="scientific">Treponema phagedenis</name>
    <dbReference type="NCBI Taxonomy" id="162"/>
    <lineage>
        <taxon>Bacteria</taxon>
        <taxon>Pseudomonadati</taxon>
        <taxon>Spirochaetota</taxon>
        <taxon>Spirochaetia</taxon>
        <taxon>Spirochaetales</taxon>
        <taxon>Treponemataceae</taxon>
        <taxon>Treponema</taxon>
    </lineage>
</organism>
<protein>
    <submittedName>
        <fullName evidence="2">Uncharacterized protein</fullName>
    </submittedName>
</protein>
<keyword evidence="3" id="KW-1185">Reference proteome</keyword>
<gene>
    <name evidence="2" type="ORF">TPHV1_30134</name>
</gene>
<evidence type="ECO:0000313" key="2">
    <source>
        <dbReference type="EMBL" id="CEM62239.1"/>
    </source>
</evidence>
<accession>A0A0B7GU80</accession>